<organism evidence="2 3">
    <name type="scientific">Vitis vinifera</name>
    <name type="common">Grape</name>
    <dbReference type="NCBI Taxonomy" id="29760"/>
    <lineage>
        <taxon>Eukaryota</taxon>
        <taxon>Viridiplantae</taxon>
        <taxon>Streptophyta</taxon>
        <taxon>Embryophyta</taxon>
        <taxon>Tracheophyta</taxon>
        <taxon>Spermatophyta</taxon>
        <taxon>Magnoliopsida</taxon>
        <taxon>eudicotyledons</taxon>
        <taxon>Gunneridae</taxon>
        <taxon>Pentapetalae</taxon>
        <taxon>rosids</taxon>
        <taxon>Vitales</taxon>
        <taxon>Vitaceae</taxon>
        <taxon>Viteae</taxon>
        <taxon>Vitis</taxon>
    </lineage>
</organism>
<accession>A0A438HNY2</accession>
<evidence type="ECO:0000313" key="2">
    <source>
        <dbReference type="EMBL" id="RVW86163.1"/>
    </source>
</evidence>
<evidence type="ECO:0008006" key="4">
    <source>
        <dbReference type="Google" id="ProtNLM"/>
    </source>
</evidence>
<dbReference type="Proteomes" id="UP000288805">
    <property type="component" value="Unassembled WGS sequence"/>
</dbReference>
<feature type="region of interest" description="Disordered" evidence="1">
    <location>
        <begin position="243"/>
        <end position="266"/>
    </location>
</feature>
<evidence type="ECO:0000313" key="3">
    <source>
        <dbReference type="Proteomes" id="UP000288805"/>
    </source>
</evidence>
<dbReference type="AlphaFoldDB" id="A0A438HNY2"/>
<dbReference type="EMBL" id="QGNW01000197">
    <property type="protein sequence ID" value="RVW86163.1"/>
    <property type="molecule type" value="Genomic_DNA"/>
</dbReference>
<reference evidence="2 3" key="1">
    <citation type="journal article" date="2018" name="PLoS Genet.">
        <title>Population sequencing reveals clonal diversity and ancestral inbreeding in the grapevine cultivar Chardonnay.</title>
        <authorList>
            <person name="Roach M.J."/>
            <person name="Johnson D.L."/>
            <person name="Bohlmann J."/>
            <person name="van Vuuren H.J."/>
            <person name="Jones S.J."/>
            <person name="Pretorius I.S."/>
            <person name="Schmidt S.A."/>
            <person name="Borneman A.R."/>
        </authorList>
    </citation>
    <scope>NUCLEOTIDE SEQUENCE [LARGE SCALE GENOMIC DNA]</scope>
    <source>
        <strain evidence="3">cv. Chardonnay</strain>
        <tissue evidence="2">Leaf</tissue>
    </source>
</reference>
<sequence length="266" mass="29851">MRLLFCMIIKTTINKAKWASVSASVSSGHPNALRSRIALVTRTNTMVSIRVRVSPDGQIVMAGWEPCMGRVISRRKHLLSQNEEVKKSEFLLVPNERGVLNLFFKREGSQRGQCQKEDPIVEAKFFGSAKLRNVVWLEIEKGVIDSNKEMLKGNLHLALLEGPLILFEYEDVVQAETMLHIGVKWFKGEAYGHFVGVDDDKAERRNLQWAKVLVGVNSKPLADIAFLEEVLIFQGTLSSSHSSWEEGPSSSTTHFWVPNSSTLGKD</sequence>
<name>A0A438HNY2_VITVI</name>
<feature type="compositionally biased region" description="Polar residues" evidence="1">
    <location>
        <begin position="252"/>
        <end position="266"/>
    </location>
</feature>
<comment type="caution">
    <text evidence="2">The sequence shown here is derived from an EMBL/GenBank/DDBJ whole genome shotgun (WGS) entry which is preliminary data.</text>
</comment>
<protein>
    <recommendedName>
        <fullName evidence="4">DUF4283 domain-containing protein</fullName>
    </recommendedName>
</protein>
<gene>
    <name evidence="2" type="ORF">CK203_038022</name>
</gene>
<proteinExistence type="predicted"/>
<evidence type="ECO:0000256" key="1">
    <source>
        <dbReference type="SAM" id="MobiDB-lite"/>
    </source>
</evidence>